<accession>A0A6A6S9R8</accession>
<sequence>MPPNTPKSFLSKFFKPKNQTHDRHNNGHTSSHSTHTSPTYSSYSGTPSSRTSYRASSRSRNGGRGERERKKTEYKFRSNIAGLRGLYERREGVSDCINAGNLAKVPKAKFSWEEGRWGAPVDGRGGGQGRGKVE</sequence>
<proteinExistence type="predicted"/>
<feature type="region of interest" description="Disordered" evidence="1">
    <location>
        <begin position="1"/>
        <end position="73"/>
    </location>
</feature>
<evidence type="ECO:0000256" key="1">
    <source>
        <dbReference type="SAM" id="MobiDB-lite"/>
    </source>
</evidence>
<feature type="compositionally biased region" description="Low complexity" evidence="1">
    <location>
        <begin position="27"/>
        <end position="60"/>
    </location>
</feature>
<dbReference type="Proteomes" id="UP000799753">
    <property type="component" value="Unassembled WGS sequence"/>
</dbReference>
<dbReference type="AlphaFoldDB" id="A0A6A6S9R8"/>
<protein>
    <submittedName>
        <fullName evidence="2">Uncharacterized protein</fullName>
    </submittedName>
</protein>
<keyword evidence="3" id="KW-1185">Reference proteome</keyword>
<organism evidence="2 3">
    <name type="scientific">Massarina eburnea CBS 473.64</name>
    <dbReference type="NCBI Taxonomy" id="1395130"/>
    <lineage>
        <taxon>Eukaryota</taxon>
        <taxon>Fungi</taxon>
        <taxon>Dikarya</taxon>
        <taxon>Ascomycota</taxon>
        <taxon>Pezizomycotina</taxon>
        <taxon>Dothideomycetes</taxon>
        <taxon>Pleosporomycetidae</taxon>
        <taxon>Pleosporales</taxon>
        <taxon>Massarineae</taxon>
        <taxon>Massarinaceae</taxon>
        <taxon>Massarina</taxon>
    </lineage>
</organism>
<gene>
    <name evidence="2" type="ORF">P280DRAFT_505198</name>
</gene>
<evidence type="ECO:0000313" key="2">
    <source>
        <dbReference type="EMBL" id="KAF2642934.1"/>
    </source>
</evidence>
<feature type="compositionally biased region" description="Low complexity" evidence="1">
    <location>
        <begin position="1"/>
        <end position="17"/>
    </location>
</feature>
<reference evidence="2" key="1">
    <citation type="journal article" date="2020" name="Stud. Mycol.">
        <title>101 Dothideomycetes genomes: a test case for predicting lifestyles and emergence of pathogens.</title>
        <authorList>
            <person name="Haridas S."/>
            <person name="Albert R."/>
            <person name="Binder M."/>
            <person name="Bloem J."/>
            <person name="Labutti K."/>
            <person name="Salamov A."/>
            <person name="Andreopoulos B."/>
            <person name="Baker S."/>
            <person name="Barry K."/>
            <person name="Bills G."/>
            <person name="Bluhm B."/>
            <person name="Cannon C."/>
            <person name="Castanera R."/>
            <person name="Culley D."/>
            <person name="Daum C."/>
            <person name="Ezra D."/>
            <person name="Gonzalez J."/>
            <person name="Henrissat B."/>
            <person name="Kuo A."/>
            <person name="Liang C."/>
            <person name="Lipzen A."/>
            <person name="Lutzoni F."/>
            <person name="Magnuson J."/>
            <person name="Mondo S."/>
            <person name="Nolan M."/>
            <person name="Ohm R."/>
            <person name="Pangilinan J."/>
            <person name="Park H.-J."/>
            <person name="Ramirez L."/>
            <person name="Alfaro M."/>
            <person name="Sun H."/>
            <person name="Tritt A."/>
            <person name="Yoshinaga Y."/>
            <person name="Zwiers L.-H."/>
            <person name="Turgeon B."/>
            <person name="Goodwin S."/>
            <person name="Spatafora J."/>
            <person name="Crous P."/>
            <person name="Grigoriev I."/>
        </authorList>
    </citation>
    <scope>NUCLEOTIDE SEQUENCE</scope>
    <source>
        <strain evidence="2">CBS 473.64</strain>
    </source>
</reference>
<feature type="compositionally biased region" description="Basic and acidic residues" evidence="1">
    <location>
        <begin position="63"/>
        <end position="73"/>
    </location>
</feature>
<name>A0A6A6S9R8_9PLEO</name>
<evidence type="ECO:0000313" key="3">
    <source>
        <dbReference type="Proteomes" id="UP000799753"/>
    </source>
</evidence>
<dbReference type="EMBL" id="MU006780">
    <property type="protein sequence ID" value="KAF2642934.1"/>
    <property type="molecule type" value="Genomic_DNA"/>
</dbReference>